<evidence type="ECO:0000313" key="15">
    <source>
        <dbReference type="EMBL" id="XAH73753.1"/>
    </source>
</evidence>
<keyword evidence="6" id="KW-0808">Transferase</keyword>
<proteinExistence type="predicted"/>
<dbReference type="InterPro" id="IPR004358">
    <property type="entry name" value="Sig_transdc_His_kin-like_C"/>
</dbReference>
<dbReference type="Pfam" id="PF00672">
    <property type="entry name" value="HAMP"/>
    <property type="match status" value="1"/>
</dbReference>
<keyword evidence="9 15" id="KW-0418">Kinase</keyword>
<dbReference type="EMBL" id="CP146256">
    <property type="protein sequence ID" value="XAH73753.1"/>
    <property type="molecule type" value="Genomic_DNA"/>
</dbReference>
<dbReference type="InterPro" id="IPR003660">
    <property type="entry name" value="HAMP_dom"/>
</dbReference>
<keyword evidence="12" id="KW-0902">Two-component regulatory system</keyword>
<keyword evidence="7" id="KW-0812">Transmembrane</keyword>
<evidence type="ECO:0000256" key="4">
    <source>
        <dbReference type="ARBA" id="ARBA00022475"/>
    </source>
</evidence>
<dbReference type="Pfam" id="PF02518">
    <property type="entry name" value="HATPase_c"/>
    <property type="match status" value="1"/>
</dbReference>
<dbReference type="Gene3D" id="3.30.565.10">
    <property type="entry name" value="Histidine kinase-like ATPase, C-terminal domain"/>
    <property type="match status" value="1"/>
</dbReference>
<evidence type="ECO:0000256" key="3">
    <source>
        <dbReference type="ARBA" id="ARBA00012438"/>
    </source>
</evidence>
<evidence type="ECO:0000256" key="7">
    <source>
        <dbReference type="ARBA" id="ARBA00022692"/>
    </source>
</evidence>
<comment type="subcellular location">
    <subcellularLocation>
        <location evidence="2">Cell membrane</location>
        <topology evidence="2">Multi-pass membrane protein</topology>
    </subcellularLocation>
</comment>
<dbReference type="Proteomes" id="UP001451571">
    <property type="component" value="Chromosome"/>
</dbReference>
<keyword evidence="10" id="KW-0067">ATP-binding</keyword>
<evidence type="ECO:0000256" key="12">
    <source>
        <dbReference type="ARBA" id="ARBA00023012"/>
    </source>
</evidence>
<comment type="catalytic activity">
    <reaction evidence="1">
        <text>ATP + protein L-histidine = ADP + protein N-phospho-L-histidine.</text>
        <dbReference type="EC" id="2.7.13.3"/>
    </reaction>
</comment>
<dbReference type="InterPro" id="IPR010559">
    <property type="entry name" value="Sig_transdc_His_kin_internal"/>
</dbReference>
<dbReference type="Pfam" id="PF06580">
    <property type="entry name" value="His_kinase"/>
    <property type="match status" value="1"/>
</dbReference>
<accession>A0ABZ3EWL0</accession>
<dbReference type="EC" id="2.7.13.3" evidence="3"/>
<evidence type="ECO:0000256" key="10">
    <source>
        <dbReference type="ARBA" id="ARBA00022840"/>
    </source>
</evidence>
<evidence type="ECO:0000256" key="6">
    <source>
        <dbReference type="ARBA" id="ARBA00022679"/>
    </source>
</evidence>
<dbReference type="CDD" id="cd06225">
    <property type="entry name" value="HAMP"/>
    <property type="match status" value="1"/>
</dbReference>
<dbReference type="GO" id="GO:0016301">
    <property type="term" value="F:kinase activity"/>
    <property type="evidence" value="ECO:0007669"/>
    <property type="project" value="UniProtKB-KW"/>
</dbReference>
<evidence type="ECO:0000256" key="9">
    <source>
        <dbReference type="ARBA" id="ARBA00022777"/>
    </source>
</evidence>
<keyword evidence="8" id="KW-0547">Nucleotide-binding</keyword>
<dbReference type="SMART" id="SM00304">
    <property type="entry name" value="HAMP"/>
    <property type="match status" value="1"/>
</dbReference>
<evidence type="ECO:0000256" key="1">
    <source>
        <dbReference type="ARBA" id="ARBA00000085"/>
    </source>
</evidence>
<dbReference type="Gene3D" id="6.10.340.10">
    <property type="match status" value="1"/>
</dbReference>
<dbReference type="InterPro" id="IPR003594">
    <property type="entry name" value="HATPase_dom"/>
</dbReference>
<name>A0ABZ3EWL0_9FIRM</name>
<reference evidence="15 16" key="1">
    <citation type="submission" date="2024-02" db="EMBL/GenBank/DDBJ databases">
        <title>Bacterial strain from lacustrine sediment.</title>
        <authorList>
            <person name="Petit C."/>
            <person name="Fadhlaoui K."/>
        </authorList>
    </citation>
    <scope>NUCLEOTIDE SEQUENCE [LARGE SCALE GENOMIC DNA]</scope>
    <source>
        <strain evidence="15 16">IPX-CK</strain>
    </source>
</reference>
<evidence type="ECO:0000256" key="2">
    <source>
        <dbReference type="ARBA" id="ARBA00004651"/>
    </source>
</evidence>
<keyword evidence="13" id="KW-0472">Membrane</keyword>
<keyword evidence="11" id="KW-1133">Transmembrane helix</keyword>
<evidence type="ECO:0000256" key="11">
    <source>
        <dbReference type="ARBA" id="ARBA00022989"/>
    </source>
</evidence>
<organism evidence="15 16">
    <name type="scientific">Kineothrix sedimenti</name>
    <dbReference type="NCBI Taxonomy" id="3123317"/>
    <lineage>
        <taxon>Bacteria</taxon>
        <taxon>Bacillati</taxon>
        <taxon>Bacillota</taxon>
        <taxon>Clostridia</taxon>
        <taxon>Lachnospirales</taxon>
        <taxon>Lachnospiraceae</taxon>
        <taxon>Kineothrix</taxon>
    </lineage>
</organism>
<dbReference type="RefSeq" id="WP_342757355.1">
    <property type="nucleotide sequence ID" value="NZ_CP146256.1"/>
</dbReference>
<keyword evidence="5" id="KW-0597">Phosphoprotein</keyword>
<dbReference type="SMART" id="SM00387">
    <property type="entry name" value="HATPase_c"/>
    <property type="match status" value="1"/>
</dbReference>
<evidence type="ECO:0000256" key="13">
    <source>
        <dbReference type="ARBA" id="ARBA00023136"/>
    </source>
</evidence>
<dbReference type="SUPFAM" id="SSF55874">
    <property type="entry name" value="ATPase domain of HSP90 chaperone/DNA topoisomerase II/histidine kinase"/>
    <property type="match status" value="1"/>
</dbReference>
<evidence type="ECO:0000256" key="8">
    <source>
        <dbReference type="ARBA" id="ARBA00022741"/>
    </source>
</evidence>
<keyword evidence="16" id="KW-1185">Reference proteome</keyword>
<keyword evidence="4" id="KW-1003">Cell membrane</keyword>
<dbReference type="InterPro" id="IPR050640">
    <property type="entry name" value="Bact_2-comp_sensor_kinase"/>
</dbReference>
<dbReference type="PROSITE" id="PS50885">
    <property type="entry name" value="HAMP"/>
    <property type="match status" value="1"/>
</dbReference>
<dbReference type="PANTHER" id="PTHR34220:SF11">
    <property type="entry name" value="SENSOR PROTEIN KINASE HPTS"/>
    <property type="match status" value="1"/>
</dbReference>
<protein>
    <recommendedName>
        <fullName evidence="3">histidine kinase</fullName>
        <ecNumber evidence="3">2.7.13.3</ecNumber>
    </recommendedName>
</protein>
<evidence type="ECO:0000259" key="14">
    <source>
        <dbReference type="PROSITE" id="PS50885"/>
    </source>
</evidence>
<dbReference type="PRINTS" id="PR00344">
    <property type="entry name" value="BCTRLSENSOR"/>
</dbReference>
<dbReference type="PANTHER" id="PTHR34220">
    <property type="entry name" value="SENSOR HISTIDINE KINASE YPDA"/>
    <property type="match status" value="1"/>
</dbReference>
<sequence length="599" mass="69629">MKIKMRMKILILCLGSTLIALVLQTILFQRVSGNLIYNQAKSENYNMMQNMQNEIYTFVKKIESGLIEIYNDKEFLQELKGTERIEEIRENNYRIAYDQAMENFSTTDNIVALYIYNSSHEIISTYRRAVTPKHNYPKDIYEDEEMYNADKVKKYVASDNKYMFLSSYYNVYRETDIARFVLKIYDNVNTNDIIGYVVCDIDSKAFVKIMEKYTAHQEVYMWLQPLGDRPITAMENTETASREYYLEISERIQNNTLDMFMDTSEGNKVLFQVPQNKYNLGAYSIMPQAILEQNQKALTQNLILIGSMMCIILSVVTFFISRTLTKPLEELMKTIAQIRKGDTKKRVPYLEKDEIGQLGKEFNGMLDEIERLIGHEYETKLLLNKAEYKALQAQINPHFLYNTLDTMSSIASVQNCDMVSNLCQSLSTIFRYSLDTKHPYSTVAKEIVHLKNYIYVMNVRMREEVKYHFQIDDEILQNSIPRISIQPLVENAINHGLRNKKGEKEIYVRVMEKDGILEIEVEDNGVGMDAEETNRRLKENSHELVESGSSIGLININARMKMLYGEEYGLHINSDGKSGTTVILRIPRMGVEEAEAWLK</sequence>
<dbReference type="InterPro" id="IPR036890">
    <property type="entry name" value="HATPase_C_sf"/>
</dbReference>
<evidence type="ECO:0000313" key="16">
    <source>
        <dbReference type="Proteomes" id="UP001451571"/>
    </source>
</evidence>
<dbReference type="SUPFAM" id="SSF158472">
    <property type="entry name" value="HAMP domain-like"/>
    <property type="match status" value="1"/>
</dbReference>
<feature type="domain" description="HAMP" evidence="14">
    <location>
        <begin position="322"/>
        <end position="374"/>
    </location>
</feature>
<evidence type="ECO:0000256" key="5">
    <source>
        <dbReference type="ARBA" id="ARBA00022553"/>
    </source>
</evidence>
<gene>
    <name evidence="15" type="ORF">V6984_19975</name>
</gene>